<dbReference type="Gene3D" id="3.30.300.20">
    <property type="match status" value="1"/>
</dbReference>
<dbReference type="Proteomes" id="UP000184148">
    <property type="component" value="Unassembled WGS sequence"/>
</dbReference>
<gene>
    <name evidence="1" type="ORF">SAMN02745133_01888</name>
</gene>
<dbReference type="STRING" id="1121429.SAMN02745133_01888"/>
<accession>A0A1M4Z3E1</accession>
<dbReference type="Pfam" id="PF02566">
    <property type="entry name" value="OsmC"/>
    <property type="match status" value="1"/>
</dbReference>
<reference evidence="2" key="1">
    <citation type="submission" date="2016-11" db="EMBL/GenBank/DDBJ databases">
        <authorList>
            <person name="Varghese N."/>
            <person name="Submissions S."/>
        </authorList>
    </citation>
    <scope>NUCLEOTIDE SEQUENCE [LARGE SCALE GENOMIC DNA]</scope>
    <source>
        <strain evidence="2">DSM 12395</strain>
    </source>
</reference>
<dbReference type="InterPro" id="IPR015946">
    <property type="entry name" value="KH_dom-like_a/b"/>
</dbReference>
<name>A0A1M4Z3E1_9FIRM</name>
<dbReference type="AlphaFoldDB" id="A0A1M4Z3E1"/>
<sequence length="148" mass="16352">MFSGKVTWQGGMCFEGTSGSHHTIIMDTGKDMGGADRGARPTEILLMSLAGCSGIDVVHILQKMHLSIDAFSVSVEGDRAETEPKFFTEIRLLYSLKGEALTPEKVERAIRLSQEKYCSIANNLNRVSKIVFAYEVNGKRFPEEGYLS</sequence>
<dbReference type="InterPro" id="IPR003718">
    <property type="entry name" value="OsmC/Ohr_fam"/>
</dbReference>
<evidence type="ECO:0000313" key="2">
    <source>
        <dbReference type="Proteomes" id="UP000184148"/>
    </source>
</evidence>
<dbReference type="PANTHER" id="PTHR34352">
    <property type="entry name" value="PROTEIN YHFA"/>
    <property type="match status" value="1"/>
</dbReference>
<dbReference type="RefSeq" id="WP_073239086.1">
    <property type="nucleotide sequence ID" value="NZ_FQUY01000012.1"/>
</dbReference>
<evidence type="ECO:0000313" key="1">
    <source>
        <dbReference type="EMBL" id="SHF12569.1"/>
    </source>
</evidence>
<dbReference type="Gene3D" id="2.20.25.10">
    <property type="match status" value="1"/>
</dbReference>
<keyword evidence="2" id="KW-1185">Reference proteome</keyword>
<dbReference type="OrthoDB" id="9804010at2"/>
<organism evidence="1 2">
    <name type="scientific">Desulforamulus putei DSM 12395</name>
    <dbReference type="NCBI Taxonomy" id="1121429"/>
    <lineage>
        <taxon>Bacteria</taxon>
        <taxon>Bacillati</taxon>
        <taxon>Bacillota</taxon>
        <taxon>Clostridia</taxon>
        <taxon>Eubacteriales</taxon>
        <taxon>Peptococcaceae</taxon>
        <taxon>Desulforamulus</taxon>
    </lineage>
</organism>
<dbReference type="SUPFAM" id="SSF82784">
    <property type="entry name" value="OsmC-like"/>
    <property type="match status" value="1"/>
</dbReference>
<dbReference type="InterPro" id="IPR036102">
    <property type="entry name" value="OsmC/Ohrsf"/>
</dbReference>
<dbReference type="PANTHER" id="PTHR34352:SF1">
    <property type="entry name" value="PROTEIN YHFA"/>
    <property type="match status" value="1"/>
</dbReference>
<proteinExistence type="predicted"/>
<protein>
    <submittedName>
        <fullName evidence="1">Putative redox protein</fullName>
    </submittedName>
</protein>
<dbReference type="EMBL" id="FQUY01000012">
    <property type="protein sequence ID" value="SHF12569.1"/>
    <property type="molecule type" value="Genomic_DNA"/>
</dbReference>